<feature type="domain" description="Fibronectin type-III" evidence="6">
    <location>
        <begin position="268"/>
        <end position="374"/>
    </location>
</feature>
<dbReference type="PANTHER" id="PTHR26391:SF18">
    <property type="entry name" value="PROTEIN KINASE RECEPTOR TIE-1, PUTATIVE-RELATED"/>
    <property type="match status" value="1"/>
</dbReference>
<dbReference type="PANTHER" id="PTHR26391">
    <property type="entry name" value="INACTIVE TYROSINE-PROTEIN KINASE 7"/>
    <property type="match status" value="1"/>
</dbReference>
<dbReference type="Gene3D" id="2.60.40.10">
    <property type="entry name" value="Immunoglobulins"/>
    <property type="match status" value="1"/>
</dbReference>
<dbReference type="SMART" id="SM00060">
    <property type="entry name" value="FN3"/>
    <property type="match status" value="1"/>
</dbReference>
<proteinExistence type="predicted"/>
<evidence type="ECO:0000256" key="2">
    <source>
        <dbReference type="SAM" id="MobiDB-lite"/>
    </source>
</evidence>
<accession>A0A7M7PIQ9</accession>
<dbReference type="OrthoDB" id="6133475at2759"/>
<dbReference type="PROSITE" id="PS50853">
    <property type="entry name" value="FN3"/>
    <property type="match status" value="1"/>
</dbReference>
<protein>
    <recommendedName>
        <fullName evidence="9">C-type lectin</fullName>
    </recommendedName>
</protein>
<dbReference type="GeneID" id="115928775"/>
<feature type="region of interest" description="Disordered" evidence="2">
    <location>
        <begin position="413"/>
        <end position="438"/>
    </location>
</feature>
<keyword evidence="3" id="KW-0472">Membrane</keyword>
<sequence length="469" mass="52116">MKFASEETVFVTIAIAAIVSLQGVTSQQEWHRLDDAVYLVDSTTAVKGYDQAQAVCQGYGANLARVDSDEIQAFLTTFITPALQNSRCFWIGCSRDREGQFRWLDGTPVIYDGWGQGEPNNNDGFQNCACIRSVRETRKHGKWDDDFCTLDRNFICQKGIYNFHLVIPRTYPGFANVYCAINVEIEGETTLSPDDVTLSIGQTLSSSKPISSSSTSLDGEFRNKSFLLDNVNEDDQIFCYVGELPDKNRSFSLATISAVFDFYALPELPSGPTVGEIRSSSVTVFWSSWIPCLDFGDGPVVGYLIYQQTMEDEWIGVGKIDLDVGEGDLQRIMEFVLTDLEPGTEYNISVSAVREGPGGEGPRSPLVTVTTPTLECQHLRKTSAVWMALFVISFSGIIILLVIVGKRKQKADQTRVRFDPEGAGDPKSPDYELPPQSVVRQHAYQGLRRSRISDSIEVDYDDTADPEKL</sequence>
<dbReference type="CDD" id="cd00063">
    <property type="entry name" value="FN3"/>
    <property type="match status" value="1"/>
</dbReference>
<organism evidence="7 8">
    <name type="scientific">Strongylocentrotus purpuratus</name>
    <name type="common">Purple sea urchin</name>
    <dbReference type="NCBI Taxonomy" id="7668"/>
    <lineage>
        <taxon>Eukaryota</taxon>
        <taxon>Metazoa</taxon>
        <taxon>Echinodermata</taxon>
        <taxon>Eleutherozoa</taxon>
        <taxon>Echinozoa</taxon>
        <taxon>Echinoidea</taxon>
        <taxon>Euechinoidea</taxon>
        <taxon>Echinacea</taxon>
        <taxon>Camarodonta</taxon>
        <taxon>Echinidea</taxon>
        <taxon>Strongylocentrotidae</taxon>
        <taxon>Strongylocentrotus</taxon>
    </lineage>
</organism>
<dbReference type="Pfam" id="PF00041">
    <property type="entry name" value="fn3"/>
    <property type="match status" value="1"/>
</dbReference>
<dbReference type="AlphaFoldDB" id="A0A7M7PIQ9"/>
<dbReference type="Pfam" id="PF00059">
    <property type="entry name" value="Lectin_C"/>
    <property type="match status" value="1"/>
</dbReference>
<feature type="transmembrane region" description="Helical" evidence="3">
    <location>
        <begin position="384"/>
        <end position="405"/>
    </location>
</feature>
<keyword evidence="8" id="KW-1185">Reference proteome</keyword>
<feature type="chain" id="PRO_5029565555" description="C-type lectin" evidence="4">
    <location>
        <begin position="27"/>
        <end position="469"/>
    </location>
</feature>
<evidence type="ECO:0000256" key="3">
    <source>
        <dbReference type="SAM" id="Phobius"/>
    </source>
</evidence>
<dbReference type="InterPro" id="IPR013783">
    <property type="entry name" value="Ig-like_fold"/>
</dbReference>
<dbReference type="InParanoid" id="A0A7M7PIQ9"/>
<evidence type="ECO:0000259" key="6">
    <source>
        <dbReference type="PROSITE" id="PS50853"/>
    </source>
</evidence>
<keyword evidence="3" id="KW-0812">Transmembrane</keyword>
<dbReference type="InterPro" id="IPR016186">
    <property type="entry name" value="C-type_lectin-like/link_sf"/>
</dbReference>
<evidence type="ECO:0000313" key="7">
    <source>
        <dbReference type="EnsemblMetazoa" id="XP_030852529"/>
    </source>
</evidence>
<evidence type="ECO:0000313" key="8">
    <source>
        <dbReference type="Proteomes" id="UP000007110"/>
    </source>
</evidence>
<keyword evidence="1" id="KW-1015">Disulfide bond</keyword>
<keyword evidence="3" id="KW-1133">Transmembrane helix</keyword>
<dbReference type="CDD" id="cd00037">
    <property type="entry name" value="CLECT"/>
    <property type="match status" value="1"/>
</dbReference>
<reference evidence="8" key="1">
    <citation type="submission" date="2015-02" db="EMBL/GenBank/DDBJ databases">
        <title>Genome sequencing for Strongylocentrotus purpuratus.</title>
        <authorList>
            <person name="Murali S."/>
            <person name="Liu Y."/>
            <person name="Vee V."/>
            <person name="English A."/>
            <person name="Wang M."/>
            <person name="Skinner E."/>
            <person name="Han Y."/>
            <person name="Muzny D.M."/>
            <person name="Worley K.C."/>
            <person name="Gibbs R.A."/>
        </authorList>
    </citation>
    <scope>NUCLEOTIDE SEQUENCE</scope>
</reference>
<dbReference type="InterPro" id="IPR003961">
    <property type="entry name" value="FN3_dom"/>
</dbReference>
<dbReference type="EnsemblMetazoa" id="XM_030996669">
    <property type="protein sequence ID" value="XP_030852529"/>
    <property type="gene ID" value="LOC115928775"/>
</dbReference>
<dbReference type="RefSeq" id="XP_030852529.1">
    <property type="nucleotide sequence ID" value="XM_030996669.1"/>
</dbReference>
<dbReference type="InterPro" id="IPR018378">
    <property type="entry name" value="C-type_lectin_CS"/>
</dbReference>
<dbReference type="PROSITE" id="PS50041">
    <property type="entry name" value="C_TYPE_LECTIN_2"/>
    <property type="match status" value="1"/>
</dbReference>
<evidence type="ECO:0000259" key="5">
    <source>
        <dbReference type="PROSITE" id="PS50041"/>
    </source>
</evidence>
<dbReference type="InterPro" id="IPR036116">
    <property type="entry name" value="FN3_sf"/>
</dbReference>
<dbReference type="InterPro" id="IPR016187">
    <property type="entry name" value="CTDL_fold"/>
</dbReference>
<feature type="domain" description="C-type lectin" evidence="5">
    <location>
        <begin position="33"/>
        <end position="157"/>
    </location>
</feature>
<dbReference type="SUPFAM" id="SSF56436">
    <property type="entry name" value="C-type lectin-like"/>
    <property type="match status" value="1"/>
</dbReference>
<dbReference type="SMART" id="SM00034">
    <property type="entry name" value="CLECT"/>
    <property type="match status" value="1"/>
</dbReference>
<dbReference type="KEGG" id="spu:115928775"/>
<dbReference type="InterPro" id="IPR001304">
    <property type="entry name" value="C-type_lectin-like"/>
</dbReference>
<feature type="signal peptide" evidence="4">
    <location>
        <begin position="1"/>
        <end position="26"/>
    </location>
</feature>
<evidence type="ECO:0000256" key="4">
    <source>
        <dbReference type="SAM" id="SignalP"/>
    </source>
</evidence>
<dbReference type="Gene3D" id="3.10.100.10">
    <property type="entry name" value="Mannose-Binding Protein A, subunit A"/>
    <property type="match status" value="1"/>
</dbReference>
<evidence type="ECO:0008006" key="9">
    <source>
        <dbReference type="Google" id="ProtNLM"/>
    </source>
</evidence>
<dbReference type="SUPFAM" id="SSF49265">
    <property type="entry name" value="Fibronectin type III"/>
    <property type="match status" value="1"/>
</dbReference>
<keyword evidence="4" id="KW-0732">Signal</keyword>
<evidence type="ECO:0000256" key="1">
    <source>
        <dbReference type="ARBA" id="ARBA00023157"/>
    </source>
</evidence>
<name>A0A7M7PIQ9_STRPU</name>
<reference evidence="7" key="2">
    <citation type="submission" date="2021-01" db="UniProtKB">
        <authorList>
            <consortium name="EnsemblMetazoa"/>
        </authorList>
    </citation>
    <scope>IDENTIFICATION</scope>
</reference>
<dbReference type="PROSITE" id="PS00615">
    <property type="entry name" value="C_TYPE_LECTIN_1"/>
    <property type="match status" value="1"/>
</dbReference>
<dbReference type="Proteomes" id="UP000007110">
    <property type="component" value="Unassembled WGS sequence"/>
</dbReference>